<dbReference type="WBParaSite" id="Hba_03135">
    <property type="protein sequence ID" value="Hba_03135"/>
    <property type="gene ID" value="Hba_03135"/>
</dbReference>
<sequence>MRGNSLTCTGHIDKINELALCYWVLQNNNYIIECFMSSVIYLYSLNNPSERSLQLIVHSMHVATINFWRQCSSNSSKKLFTFDVKNRRSNNMRKNEIIVSLRIKFLLP</sequence>
<dbReference type="Proteomes" id="UP000095283">
    <property type="component" value="Unplaced"/>
</dbReference>
<keyword evidence="1" id="KW-1185">Reference proteome</keyword>
<reference evidence="2" key="1">
    <citation type="submission" date="2016-11" db="UniProtKB">
        <authorList>
            <consortium name="WormBaseParasite"/>
        </authorList>
    </citation>
    <scope>IDENTIFICATION</scope>
</reference>
<protein>
    <submittedName>
        <fullName evidence="2">Uncharacterized protein</fullName>
    </submittedName>
</protein>
<evidence type="ECO:0000313" key="2">
    <source>
        <dbReference type="WBParaSite" id="Hba_03135"/>
    </source>
</evidence>
<name>A0A1I7WE00_HETBA</name>
<accession>A0A1I7WE00</accession>
<evidence type="ECO:0000313" key="1">
    <source>
        <dbReference type="Proteomes" id="UP000095283"/>
    </source>
</evidence>
<proteinExistence type="predicted"/>
<dbReference type="AlphaFoldDB" id="A0A1I7WE00"/>
<organism evidence="1 2">
    <name type="scientific">Heterorhabditis bacteriophora</name>
    <name type="common">Entomopathogenic nematode worm</name>
    <dbReference type="NCBI Taxonomy" id="37862"/>
    <lineage>
        <taxon>Eukaryota</taxon>
        <taxon>Metazoa</taxon>
        <taxon>Ecdysozoa</taxon>
        <taxon>Nematoda</taxon>
        <taxon>Chromadorea</taxon>
        <taxon>Rhabditida</taxon>
        <taxon>Rhabditina</taxon>
        <taxon>Rhabditomorpha</taxon>
        <taxon>Strongyloidea</taxon>
        <taxon>Heterorhabditidae</taxon>
        <taxon>Heterorhabditis</taxon>
    </lineage>
</organism>